<name>A0ABQ5IEG3_9ASTR</name>
<dbReference type="Proteomes" id="UP001151760">
    <property type="component" value="Unassembled WGS sequence"/>
</dbReference>
<keyword evidence="3" id="KW-1185">Reference proteome</keyword>
<comment type="caution">
    <text evidence="2">The sequence shown here is derived from an EMBL/GenBank/DDBJ whole genome shotgun (WGS) entry which is preliminary data.</text>
</comment>
<protein>
    <submittedName>
        <fullName evidence="2">Uncharacterized protein</fullName>
    </submittedName>
</protein>
<sequence length="193" mass="21813">MQSYKRAGKSLEEPSDYLVPTPDVSKPQKEPEQNPETSSPVKTSDNFVKFVDELAPLDSLPPGNDDSTLKKDLHEENFQEDVEIKNSNIDDFLANEVSSNLVGKVITIKKGDIAFLDNLLSDDDSHNLDSKVTSDHEPEQNESSITFSPRSDPLHHEFAGEPLTLPARNDREFEEYLSLMTVFMKFQLPRKFS</sequence>
<proteinExistence type="predicted"/>
<feature type="compositionally biased region" description="Polar residues" evidence="1">
    <location>
        <begin position="34"/>
        <end position="45"/>
    </location>
</feature>
<feature type="region of interest" description="Disordered" evidence="1">
    <location>
        <begin position="127"/>
        <end position="153"/>
    </location>
</feature>
<feature type="compositionally biased region" description="Basic and acidic residues" evidence="1">
    <location>
        <begin position="127"/>
        <end position="139"/>
    </location>
</feature>
<organism evidence="2 3">
    <name type="scientific">Tanacetum coccineum</name>
    <dbReference type="NCBI Taxonomy" id="301880"/>
    <lineage>
        <taxon>Eukaryota</taxon>
        <taxon>Viridiplantae</taxon>
        <taxon>Streptophyta</taxon>
        <taxon>Embryophyta</taxon>
        <taxon>Tracheophyta</taxon>
        <taxon>Spermatophyta</taxon>
        <taxon>Magnoliopsida</taxon>
        <taxon>eudicotyledons</taxon>
        <taxon>Gunneridae</taxon>
        <taxon>Pentapetalae</taxon>
        <taxon>asterids</taxon>
        <taxon>campanulids</taxon>
        <taxon>Asterales</taxon>
        <taxon>Asteraceae</taxon>
        <taxon>Asteroideae</taxon>
        <taxon>Anthemideae</taxon>
        <taxon>Anthemidinae</taxon>
        <taxon>Tanacetum</taxon>
    </lineage>
</organism>
<accession>A0ABQ5IEG3</accession>
<feature type="region of interest" description="Disordered" evidence="1">
    <location>
        <begin position="1"/>
        <end position="45"/>
    </location>
</feature>
<evidence type="ECO:0000313" key="2">
    <source>
        <dbReference type="EMBL" id="GJT98537.1"/>
    </source>
</evidence>
<dbReference type="EMBL" id="BQNB010020685">
    <property type="protein sequence ID" value="GJT98537.1"/>
    <property type="molecule type" value="Genomic_DNA"/>
</dbReference>
<evidence type="ECO:0000256" key="1">
    <source>
        <dbReference type="SAM" id="MobiDB-lite"/>
    </source>
</evidence>
<reference evidence="2" key="2">
    <citation type="submission" date="2022-01" db="EMBL/GenBank/DDBJ databases">
        <authorList>
            <person name="Yamashiro T."/>
            <person name="Shiraishi A."/>
            <person name="Satake H."/>
            <person name="Nakayama K."/>
        </authorList>
    </citation>
    <scope>NUCLEOTIDE SEQUENCE</scope>
</reference>
<gene>
    <name evidence="2" type="ORF">Tco_1094055</name>
</gene>
<evidence type="ECO:0000313" key="3">
    <source>
        <dbReference type="Proteomes" id="UP001151760"/>
    </source>
</evidence>
<reference evidence="2" key="1">
    <citation type="journal article" date="2022" name="Int. J. Mol. Sci.">
        <title>Draft Genome of Tanacetum Coccineum: Genomic Comparison of Closely Related Tanacetum-Family Plants.</title>
        <authorList>
            <person name="Yamashiro T."/>
            <person name="Shiraishi A."/>
            <person name="Nakayama K."/>
            <person name="Satake H."/>
        </authorList>
    </citation>
    <scope>NUCLEOTIDE SEQUENCE</scope>
</reference>